<evidence type="ECO:0000313" key="3">
    <source>
        <dbReference type="Proteomes" id="UP000639859"/>
    </source>
</evidence>
<feature type="signal peptide" evidence="1">
    <location>
        <begin position="1"/>
        <end position="26"/>
    </location>
</feature>
<name>A0ABS0SX09_9CAUL</name>
<sequence length="218" mass="23220">MRGSILRSLILGGAIALSMTAAPTFAQTLLRKPDLSVSSNDGRFTGYSAALPVDLSTDAERVDFTAKVAGNIEQPTYDVNLNLTAKAQEGPSPHAVALGASLNKREAGFRSSMSRLFGFGDLPKSNYVSLSVDMNATRSMIVPAAIPLARANLRSALTLDGRQVAAIGFGGGTIGDEGVDFALIRPFDIPAEFSVSLRAEDERLQDGRFMVKLIKTNW</sequence>
<organism evidence="2 3">
    <name type="scientific">Caulobacter hibisci</name>
    <dbReference type="NCBI Taxonomy" id="2035993"/>
    <lineage>
        <taxon>Bacteria</taxon>
        <taxon>Pseudomonadati</taxon>
        <taxon>Pseudomonadota</taxon>
        <taxon>Alphaproteobacteria</taxon>
        <taxon>Caulobacterales</taxon>
        <taxon>Caulobacteraceae</taxon>
        <taxon>Caulobacter</taxon>
    </lineage>
</organism>
<keyword evidence="3" id="KW-1185">Reference proteome</keyword>
<evidence type="ECO:0000313" key="2">
    <source>
        <dbReference type="EMBL" id="MBI1683182.1"/>
    </source>
</evidence>
<feature type="chain" id="PRO_5046030437" evidence="1">
    <location>
        <begin position="27"/>
        <end position="218"/>
    </location>
</feature>
<proteinExistence type="predicted"/>
<gene>
    <name evidence="2" type="ORF">I4Q42_05830</name>
</gene>
<dbReference type="RefSeq" id="WP_198575107.1">
    <property type="nucleotide sequence ID" value="NZ_JADWOX010000002.1"/>
</dbReference>
<evidence type="ECO:0000256" key="1">
    <source>
        <dbReference type="SAM" id="SignalP"/>
    </source>
</evidence>
<dbReference type="EMBL" id="JADWOX010000002">
    <property type="protein sequence ID" value="MBI1683182.1"/>
    <property type="molecule type" value="Genomic_DNA"/>
</dbReference>
<dbReference type="Proteomes" id="UP000639859">
    <property type="component" value="Unassembled WGS sequence"/>
</dbReference>
<reference evidence="2 3" key="1">
    <citation type="submission" date="2020-11" db="EMBL/GenBank/DDBJ databases">
        <title>genome sequence of strain KACC 18849.</title>
        <authorList>
            <person name="Gao J."/>
            <person name="Zhang X."/>
        </authorList>
    </citation>
    <scope>NUCLEOTIDE SEQUENCE [LARGE SCALE GENOMIC DNA]</scope>
    <source>
        <strain evidence="2 3">KACC 18849</strain>
    </source>
</reference>
<protein>
    <submittedName>
        <fullName evidence="2">Uncharacterized protein</fullName>
    </submittedName>
</protein>
<comment type="caution">
    <text evidence="2">The sequence shown here is derived from an EMBL/GenBank/DDBJ whole genome shotgun (WGS) entry which is preliminary data.</text>
</comment>
<keyword evidence="1" id="KW-0732">Signal</keyword>
<accession>A0ABS0SX09</accession>